<keyword evidence="1" id="KW-1133">Transmembrane helix</keyword>
<gene>
    <name evidence="2" type="ORF">UFOPK3770_00059</name>
</gene>
<protein>
    <submittedName>
        <fullName evidence="2">Unannotated protein</fullName>
    </submittedName>
</protein>
<sequence length="210" mass="22427">MQRSSIQVVKNYFLRVIVIPSVLVLAGCAGAQTAPDSSSSDIQVVTEAPISSIDLQALEAITVDNSAEPVPTIPEGSTVYYLFGGSDDRLLVELNGTQGHLVYYLLPTDFSYGTASMTPGELLVNLQFADDDPAEVLYEATGDWRDLHLIDMVRLVGPTTDIADLAIQDCKDQSVLIPSAPCDLGKYGSESLLEMGRVATWTTPALGATS</sequence>
<dbReference type="AlphaFoldDB" id="A0A6J5YP19"/>
<keyword evidence="1" id="KW-0812">Transmembrane</keyword>
<accession>A0A6J5YP19</accession>
<keyword evidence="1" id="KW-0472">Membrane</keyword>
<evidence type="ECO:0000256" key="1">
    <source>
        <dbReference type="SAM" id="Phobius"/>
    </source>
</evidence>
<reference evidence="2" key="1">
    <citation type="submission" date="2020-05" db="EMBL/GenBank/DDBJ databases">
        <authorList>
            <person name="Chiriac C."/>
            <person name="Salcher M."/>
            <person name="Ghai R."/>
            <person name="Kavagutti S V."/>
        </authorList>
    </citation>
    <scope>NUCLEOTIDE SEQUENCE</scope>
</reference>
<organism evidence="2">
    <name type="scientific">freshwater metagenome</name>
    <dbReference type="NCBI Taxonomy" id="449393"/>
    <lineage>
        <taxon>unclassified sequences</taxon>
        <taxon>metagenomes</taxon>
        <taxon>ecological metagenomes</taxon>
    </lineage>
</organism>
<dbReference type="PROSITE" id="PS51257">
    <property type="entry name" value="PROKAR_LIPOPROTEIN"/>
    <property type="match status" value="1"/>
</dbReference>
<feature type="transmembrane region" description="Helical" evidence="1">
    <location>
        <begin position="12"/>
        <end position="32"/>
    </location>
</feature>
<proteinExistence type="predicted"/>
<dbReference type="EMBL" id="CAESAJ010000003">
    <property type="protein sequence ID" value="CAB4329750.1"/>
    <property type="molecule type" value="Genomic_DNA"/>
</dbReference>
<evidence type="ECO:0000313" key="2">
    <source>
        <dbReference type="EMBL" id="CAB4329750.1"/>
    </source>
</evidence>
<name>A0A6J5YP19_9ZZZZ</name>